<dbReference type="InterPro" id="IPR036761">
    <property type="entry name" value="TTHA0802/YceI-like_sf"/>
</dbReference>
<evidence type="ECO:0000259" key="2">
    <source>
        <dbReference type="SMART" id="SM00867"/>
    </source>
</evidence>
<evidence type="ECO:0000313" key="4">
    <source>
        <dbReference type="Proteomes" id="UP000277094"/>
    </source>
</evidence>
<dbReference type="SUPFAM" id="SSF101874">
    <property type="entry name" value="YceI-like"/>
    <property type="match status" value="1"/>
</dbReference>
<organism evidence="3 4">
    <name type="scientific">Nocardioides marmorisolisilvae</name>
    <dbReference type="NCBI Taxonomy" id="1542737"/>
    <lineage>
        <taxon>Bacteria</taxon>
        <taxon>Bacillati</taxon>
        <taxon>Actinomycetota</taxon>
        <taxon>Actinomycetes</taxon>
        <taxon>Propionibacteriales</taxon>
        <taxon>Nocardioidaceae</taxon>
        <taxon>Nocardioides</taxon>
    </lineage>
</organism>
<feature type="domain" description="Lipid/polyisoprenoid-binding YceI-like" evidence="2">
    <location>
        <begin position="15"/>
        <end position="177"/>
    </location>
</feature>
<reference evidence="3 4" key="1">
    <citation type="submission" date="2018-11" db="EMBL/GenBank/DDBJ databases">
        <authorList>
            <person name="Li F."/>
        </authorList>
    </citation>
    <scope>NUCLEOTIDE SEQUENCE [LARGE SCALE GENOMIC DNA]</scope>
    <source>
        <strain evidence="3 4">KIS18-7</strain>
    </source>
</reference>
<proteinExistence type="inferred from homology"/>
<dbReference type="EMBL" id="RJSG01000002">
    <property type="protein sequence ID" value="RNL78763.1"/>
    <property type="molecule type" value="Genomic_DNA"/>
</dbReference>
<dbReference type="RefSeq" id="WP_123233265.1">
    <property type="nucleotide sequence ID" value="NZ_RJSG01000002.1"/>
</dbReference>
<dbReference type="Proteomes" id="UP000277094">
    <property type="component" value="Unassembled WGS sequence"/>
</dbReference>
<dbReference type="AlphaFoldDB" id="A0A3N0DTN1"/>
<dbReference type="OrthoDB" id="9811006at2"/>
<comment type="caution">
    <text evidence="3">The sequence shown here is derived from an EMBL/GenBank/DDBJ whole genome shotgun (WGS) entry which is preliminary data.</text>
</comment>
<dbReference type="SMART" id="SM00867">
    <property type="entry name" value="YceI"/>
    <property type="match status" value="1"/>
</dbReference>
<evidence type="ECO:0000256" key="1">
    <source>
        <dbReference type="ARBA" id="ARBA00008812"/>
    </source>
</evidence>
<dbReference type="PANTHER" id="PTHR34406">
    <property type="entry name" value="PROTEIN YCEI"/>
    <property type="match status" value="1"/>
</dbReference>
<accession>A0A3N0DTN1</accession>
<gene>
    <name evidence="3" type="ORF">EFL95_06730</name>
</gene>
<sequence length="181" mass="19454">MTSTTQTPTELVAGTWSIDPSHSEVGFTVRHLMTKVRGQFEAFTGTVTTGATLAETKAEATIDLNSVNTRDAQRDGHLRSGDFFDVENHGPMTFTSTSFDGSKAVGVLTIKGIAKDVELEVEFLGIEKDAYGNTRIGFEATTEINRKDFGVDFDIPLDGGKLLVGHTVNITLSIQAVLAQA</sequence>
<protein>
    <submittedName>
        <fullName evidence="3">Polyisoprenoid-binding protein</fullName>
    </submittedName>
</protein>
<name>A0A3N0DTN1_9ACTN</name>
<dbReference type="Pfam" id="PF04264">
    <property type="entry name" value="YceI"/>
    <property type="match status" value="1"/>
</dbReference>
<keyword evidence="4" id="KW-1185">Reference proteome</keyword>
<dbReference type="Gene3D" id="2.40.128.110">
    <property type="entry name" value="Lipid/polyisoprenoid-binding, YceI-like"/>
    <property type="match status" value="1"/>
</dbReference>
<evidence type="ECO:0000313" key="3">
    <source>
        <dbReference type="EMBL" id="RNL78763.1"/>
    </source>
</evidence>
<dbReference type="PANTHER" id="PTHR34406:SF1">
    <property type="entry name" value="PROTEIN YCEI"/>
    <property type="match status" value="1"/>
</dbReference>
<dbReference type="InterPro" id="IPR007372">
    <property type="entry name" value="Lipid/polyisoprenoid-bd_YceI"/>
</dbReference>
<comment type="similarity">
    <text evidence="1">Belongs to the UPF0312 family.</text>
</comment>